<comment type="caution">
    <text evidence="3">The sequence shown here is derived from an EMBL/GenBank/DDBJ whole genome shotgun (WGS) entry which is preliminary data.</text>
</comment>
<feature type="domain" description="Bacterial Pleckstrin homology" evidence="2">
    <location>
        <begin position="362"/>
        <end position="443"/>
    </location>
</feature>
<organism evidence="3 4">
    <name type="scientific">Enterococcus quebecensis</name>
    <dbReference type="NCBI Taxonomy" id="903983"/>
    <lineage>
        <taxon>Bacteria</taxon>
        <taxon>Bacillati</taxon>
        <taxon>Bacillota</taxon>
        <taxon>Bacilli</taxon>
        <taxon>Lactobacillales</taxon>
        <taxon>Enterococcaceae</taxon>
        <taxon>Enterococcus</taxon>
    </lineage>
</organism>
<evidence type="ECO:0000256" key="1">
    <source>
        <dbReference type="SAM" id="Phobius"/>
    </source>
</evidence>
<feature type="transmembrane region" description="Helical" evidence="1">
    <location>
        <begin position="324"/>
        <end position="346"/>
    </location>
</feature>
<evidence type="ECO:0000313" key="4">
    <source>
        <dbReference type="Proteomes" id="UP000094764"/>
    </source>
</evidence>
<feature type="transmembrane region" description="Helical" evidence="1">
    <location>
        <begin position="243"/>
        <end position="265"/>
    </location>
</feature>
<feature type="transmembrane region" description="Helical" evidence="1">
    <location>
        <begin position="166"/>
        <end position="187"/>
    </location>
</feature>
<keyword evidence="4" id="KW-1185">Reference proteome</keyword>
<dbReference type="AlphaFoldDB" id="A0A1E5GPK2"/>
<gene>
    <name evidence="3" type="ORF">BCR23_12290</name>
</gene>
<feature type="transmembrane region" description="Helical" evidence="1">
    <location>
        <begin position="139"/>
        <end position="160"/>
    </location>
</feature>
<accession>A0A1E5GPK2</accession>
<keyword evidence="1" id="KW-0472">Membrane</keyword>
<feature type="transmembrane region" description="Helical" evidence="1">
    <location>
        <begin position="6"/>
        <end position="24"/>
    </location>
</feature>
<keyword evidence="1" id="KW-1133">Transmembrane helix</keyword>
<dbReference type="EMBL" id="MIKB01000019">
    <property type="protein sequence ID" value="OEG14609.1"/>
    <property type="molecule type" value="Genomic_DNA"/>
</dbReference>
<feature type="transmembrane region" description="Helical" evidence="1">
    <location>
        <begin position="57"/>
        <end position="76"/>
    </location>
</feature>
<sequence>MNFFLYLLLIGISFLMAFSGRIPANPHKNVVLETTLPKDKLQDKQVLKVSKTYKKRLLQWAFAFIIIALPILAIPYDSLTLIYFLAILSGFIGTFYYLEIVYIRKMTAVKVQNNWLLPTSPILVDTKLVANKNRKLISIWWFLPSILLTLSGCVYSFNILGLANGTWVFCLISILTTGMFLLFYYYIARFPVKPLTRDNTINQKVNDQMRHHWSVLMAVSGLVMSPLAFIPAFSVTIPYEKMMMLSIVYAILILVFVIFTFYYLFTARKKQDQLISMAKEYRYSDEDQYWKYAIYINPNDKRILIPDRVGMNISINLGQLGGKIVMGIVGVLVLISLIAASVPLLIGDFSANPFQLSTSNSGISLSAPLAQNRKIDWTEIESVELLDKLPKDRVRVYGTATENYLTGEFQVNNEPAYLLVFENKKPILEIRTKDKIYYYTNKDSGLTKKYYQDIQKVLSK</sequence>
<dbReference type="Pfam" id="PF10882">
    <property type="entry name" value="bPH_5"/>
    <property type="match status" value="1"/>
</dbReference>
<dbReference type="Proteomes" id="UP000094764">
    <property type="component" value="Unassembled WGS sequence"/>
</dbReference>
<dbReference type="OrthoDB" id="157646at2"/>
<dbReference type="RefSeq" id="WP_069636097.1">
    <property type="nucleotide sequence ID" value="NZ_JXKZ01000027.1"/>
</dbReference>
<evidence type="ECO:0000313" key="3">
    <source>
        <dbReference type="EMBL" id="OEG14609.1"/>
    </source>
</evidence>
<dbReference type="InterPro" id="IPR027783">
    <property type="entry name" value="Bacterial_PH-related"/>
</dbReference>
<feature type="transmembrane region" description="Helical" evidence="1">
    <location>
        <begin position="213"/>
        <end position="237"/>
    </location>
</feature>
<name>A0A1E5GPK2_9ENTE</name>
<proteinExistence type="predicted"/>
<feature type="transmembrane region" description="Helical" evidence="1">
    <location>
        <begin position="82"/>
        <end position="103"/>
    </location>
</feature>
<keyword evidence="1" id="KW-0812">Transmembrane</keyword>
<reference evidence="4" key="1">
    <citation type="submission" date="2016-09" db="EMBL/GenBank/DDBJ databases">
        <authorList>
            <person name="Gulvik C.A."/>
        </authorList>
    </citation>
    <scope>NUCLEOTIDE SEQUENCE [LARGE SCALE GENOMIC DNA]</scope>
    <source>
        <strain evidence="4">LMG 26306</strain>
    </source>
</reference>
<evidence type="ECO:0000259" key="2">
    <source>
        <dbReference type="Pfam" id="PF10882"/>
    </source>
</evidence>
<dbReference type="STRING" id="903983.BCR23_12290"/>
<protein>
    <recommendedName>
        <fullName evidence="2">Bacterial Pleckstrin homology domain-containing protein</fullName>
    </recommendedName>
</protein>